<feature type="domain" description="Elp3/MiaA/NifB-like radical SAM core" evidence="6">
    <location>
        <begin position="178"/>
        <end position="409"/>
    </location>
</feature>
<dbReference type="PANTHER" id="PTHR43409">
    <property type="entry name" value="ANAEROBIC MAGNESIUM-PROTOPORPHYRIN IX MONOMETHYL ESTER CYCLASE-RELATED"/>
    <property type="match status" value="1"/>
</dbReference>
<evidence type="ECO:0000256" key="1">
    <source>
        <dbReference type="ARBA" id="ARBA00001966"/>
    </source>
</evidence>
<keyword evidence="5" id="KW-0411">Iron-sulfur</keyword>
<dbReference type="PANTHER" id="PTHR43409:SF7">
    <property type="entry name" value="BLL1977 PROTEIN"/>
    <property type="match status" value="1"/>
</dbReference>
<dbReference type="Proteomes" id="UP001144256">
    <property type="component" value="Unassembled WGS sequence"/>
</dbReference>
<dbReference type="SFLD" id="SFLDG01082">
    <property type="entry name" value="B12-binding_domain_containing"/>
    <property type="match status" value="1"/>
</dbReference>
<dbReference type="RefSeq" id="WP_281816523.1">
    <property type="nucleotide sequence ID" value="NZ_BRLB01000009.1"/>
</dbReference>
<reference evidence="7" key="1">
    <citation type="submission" date="2022-06" db="EMBL/GenBank/DDBJ databases">
        <title>Vallitalea longa sp. nov., an anaerobic bacterium isolated from marine sediment.</title>
        <authorList>
            <person name="Hirano S."/>
            <person name="Terahara T."/>
            <person name="Mori K."/>
            <person name="Hamada M."/>
            <person name="Matsumoto R."/>
            <person name="Kobayashi T."/>
        </authorList>
    </citation>
    <scope>NUCLEOTIDE SEQUENCE</scope>
    <source>
        <strain evidence="7">SH18-1</strain>
    </source>
</reference>
<organism evidence="7 8">
    <name type="scientific">Vallitalea longa</name>
    <dbReference type="NCBI Taxonomy" id="2936439"/>
    <lineage>
        <taxon>Bacteria</taxon>
        <taxon>Bacillati</taxon>
        <taxon>Bacillota</taxon>
        <taxon>Clostridia</taxon>
        <taxon>Lachnospirales</taxon>
        <taxon>Vallitaleaceae</taxon>
        <taxon>Vallitalea</taxon>
    </lineage>
</organism>
<dbReference type="SFLD" id="SFLDS00029">
    <property type="entry name" value="Radical_SAM"/>
    <property type="match status" value="1"/>
</dbReference>
<dbReference type="InterPro" id="IPR007197">
    <property type="entry name" value="rSAM"/>
</dbReference>
<dbReference type="GO" id="GO:0003824">
    <property type="term" value="F:catalytic activity"/>
    <property type="evidence" value="ECO:0007669"/>
    <property type="project" value="InterPro"/>
</dbReference>
<dbReference type="EMBL" id="BRLB01000009">
    <property type="protein sequence ID" value="GKX30387.1"/>
    <property type="molecule type" value="Genomic_DNA"/>
</dbReference>
<sequence>MVNNIQIIYFEGDNSYLSWCKIGYTVSSLKEMDDTQIFVDNVNINNINESIEKIKCNNPSIIIVFLKSKTYNLAKSFINTYKKDIASVFICGCHTLATSFPKKILEDNSNIDSVIFGEEDIIAYNLCKTLFANESLENCSGIAYKNGKEVKVNTPFISNYKMDDLPFPDRYEFPHNKKFFHILGSRGCLGNCSFCNMNVLYKNNIMLRQKFRSIDNIVTEIDYLVNEFDCKYVGFSDSTFCGIKDKYSPIYRLKELYNSLSYKEYNIQFFLNMRAEQITEESIIWLEKLNEIGLSIIFIGFESFNNNDLKLYNKIATCKENINAVRLINKSLLKNKHGFMIDLQYGFINFNPYSTLENIKENVNYLRKFELKLTPKILLSKIAVHHGTAIHKRLVKDNLCSSEVKFYDSTIEYKFVDSKVNRLYNILHNFFKDIDFGNYDHYSILYNRYINLYGITDFIVSLNKTYKQYLILQSDFCFNIFCEAIQNINIINENKYDYNFNENITFEKLKNNKMKLDNKLNRLYIELARINQLSYF</sequence>
<dbReference type="SMART" id="SM00729">
    <property type="entry name" value="Elp3"/>
    <property type="match status" value="1"/>
</dbReference>
<dbReference type="Gene3D" id="3.40.50.280">
    <property type="entry name" value="Cobalamin-binding domain"/>
    <property type="match status" value="1"/>
</dbReference>
<dbReference type="GO" id="GO:0051536">
    <property type="term" value="F:iron-sulfur cluster binding"/>
    <property type="evidence" value="ECO:0007669"/>
    <property type="project" value="UniProtKB-KW"/>
</dbReference>
<evidence type="ECO:0000259" key="6">
    <source>
        <dbReference type="SMART" id="SM00729"/>
    </source>
</evidence>
<dbReference type="InterPro" id="IPR051198">
    <property type="entry name" value="BchE-like"/>
</dbReference>
<dbReference type="Gene3D" id="3.80.30.20">
    <property type="entry name" value="tm_1862 like domain"/>
    <property type="match status" value="1"/>
</dbReference>
<comment type="caution">
    <text evidence="7">The sequence shown here is derived from an EMBL/GenBank/DDBJ whole genome shotgun (WGS) entry which is preliminary data.</text>
</comment>
<gene>
    <name evidence="7" type="ORF">SH1V18_28670</name>
</gene>
<comment type="cofactor">
    <cofactor evidence="1">
        <name>[4Fe-4S] cluster</name>
        <dbReference type="ChEBI" id="CHEBI:49883"/>
    </cofactor>
</comment>
<keyword evidence="8" id="KW-1185">Reference proteome</keyword>
<dbReference type="InterPro" id="IPR058240">
    <property type="entry name" value="rSAM_sf"/>
</dbReference>
<name>A0A9W5YBE3_9FIRM</name>
<dbReference type="Pfam" id="PF04055">
    <property type="entry name" value="Radical_SAM"/>
    <property type="match status" value="1"/>
</dbReference>
<dbReference type="GO" id="GO:0046872">
    <property type="term" value="F:metal ion binding"/>
    <property type="evidence" value="ECO:0007669"/>
    <property type="project" value="UniProtKB-KW"/>
</dbReference>
<evidence type="ECO:0000313" key="8">
    <source>
        <dbReference type="Proteomes" id="UP001144256"/>
    </source>
</evidence>
<protein>
    <recommendedName>
        <fullName evidence="6">Elp3/MiaA/NifB-like radical SAM core domain-containing protein</fullName>
    </recommendedName>
</protein>
<keyword evidence="2" id="KW-0949">S-adenosyl-L-methionine</keyword>
<dbReference type="SUPFAM" id="SSF102114">
    <property type="entry name" value="Radical SAM enzymes"/>
    <property type="match status" value="1"/>
</dbReference>
<accession>A0A9W5YBE3</accession>
<evidence type="ECO:0000256" key="5">
    <source>
        <dbReference type="ARBA" id="ARBA00023014"/>
    </source>
</evidence>
<dbReference type="AlphaFoldDB" id="A0A9W5YBE3"/>
<keyword evidence="4" id="KW-0408">Iron</keyword>
<keyword evidence="3" id="KW-0479">Metal-binding</keyword>
<evidence type="ECO:0000256" key="4">
    <source>
        <dbReference type="ARBA" id="ARBA00023004"/>
    </source>
</evidence>
<dbReference type="InterPro" id="IPR023404">
    <property type="entry name" value="rSAM_horseshoe"/>
</dbReference>
<evidence type="ECO:0000256" key="2">
    <source>
        <dbReference type="ARBA" id="ARBA00022691"/>
    </source>
</evidence>
<dbReference type="GO" id="GO:0005829">
    <property type="term" value="C:cytosol"/>
    <property type="evidence" value="ECO:0007669"/>
    <property type="project" value="TreeGrafter"/>
</dbReference>
<evidence type="ECO:0000256" key="3">
    <source>
        <dbReference type="ARBA" id="ARBA00022723"/>
    </source>
</evidence>
<dbReference type="InterPro" id="IPR006638">
    <property type="entry name" value="Elp3/MiaA/NifB-like_rSAM"/>
</dbReference>
<proteinExistence type="predicted"/>
<evidence type="ECO:0000313" key="7">
    <source>
        <dbReference type="EMBL" id="GKX30387.1"/>
    </source>
</evidence>